<gene>
    <name evidence="8 9" type="primary">secE</name>
    <name evidence="9" type="ORF">KK083_06480</name>
</gene>
<dbReference type="GO" id="GO:0008320">
    <property type="term" value="F:protein transmembrane transporter activity"/>
    <property type="evidence" value="ECO:0007669"/>
    <property type="project" value="UniProtKB-UniRule"/>
</dbReference>
<evidence type="ECO:0000256" key="4">
    <source>
        <dbReference type="ARBA" id="ARBA00022927"/>
    </source>
</evidence>
<keyword evidence="8" id="KW-1003">Cell membrane</keyword>
<keyword evidence="7 8" id="KW-0472">Membrane</keyword>
<dbReference type="HAMAP" id="MF_00422">
    <property type="entry name" value="SecE"/>
    <property type="match status" value="1"/>
</dbReference>
<dbReference type="Pfam" id="PF00584">
    <property type="entry name" value="SecE"/>
    <property type="match status" value="1"/>
</dbReference>
<dbReference type="AlphaFoldDB" id="A0AAP2DM32"/>
<evidence type="ECO:0000256" key="2">
    <source>
        <dbReference type="ARBA" id="ARBA00022448"/>
    </source>
</evidence>
<keyword evidence="2 8" id="KW-0813">Transport</keyword>
<dbReference type="NCBIfam" id="TIGR00964">
    <property type="entry name" value="secE_bact"/>
    <property type="match status" value="1"/>
</dbReference>
<keyword evidence="6 8" id="KW-0811">Translocation</keyword>
<comment type="function">
    <text evidence="8">Essential subunit of the Sec protein translocation channel SecYEG. Clamps together the 2 halves of SecY. May contact the channel plug during translocation.</text>
</comment>
<protein>
    <recommendedName>
        <fullName evidence="8">Protein translocase subunit SecE</fullName>
    </recommendedName>
</protein>
<dbReference type="InterPro" id="IPR005807">
    <property type="entry name" value="SecE_bac"/>
</dbReference>
<evidence type="ECO:0000313" key="10">
    <source>
        <dbReference type="Proteomes" id="UP001319200"/>
    </source>
</evidence>
<dbReference type="RefSeq" id="WP_254161793.1">
    <property type="nucleotide sequence ID" value="NZ_JAHESF010000005.1"/>
</dbReference>
<evidence type="ECO:0000256" key="1">
    <source>
        <dbReference type="ARBA" id="ARBA00004370"/>
    </source>
</evidence>
<dbReference type="GO" id="GO:0005886">
    <property type="term" value="C:plasma membrane"/>
    <property type="evidence" value="ECO:0007669"/>
    <property type="project" value="UniProtKB-SubCell"/>
</dbReference>
<keyword evidence="10" id="KW-1185">Reference proteome</keyword>
<reference evidence="9 10" key="1">
    <citation type="submission" date="2021-05" db="EMBL/GenBank/DDBJ databases">
        <title>A Polyphasic approach of four new species of the genus Ohtaekwangia: Ohtaekwangia histidinii sp. nov., Ohtaekwangia cretensis sp. nov., Ohtaekwangia indiensis sp. nov., Ohtaekwangia reichenbachii sp. nov. from diverse environment.</title>
        <authorList>
            <person name="Octaviana S."/>
        </authorList>
    </citation>
    <scope>NUCLEOTIDE SEQUENCE [LARGE SCALE GENOMIC DNA]</scope>
    <source>
        <strain evidence="9 10">PWU4</strain>
    </source>
</reference>
<accession>A0AAP2DM32</accession>
<dbReference type="GO" id="GO:0043952">
    <property type="term" value="P:protein transport by the Sec complex"/>
    <property type="evidence" value="ECO:0007669"/>
    <property type="project" value="UniProtKB-UniRule"/>
</dbReference>
<evidence type="ECO:0000256" key="8">
    <source>
        <dbReference type="HAMAP-Rule" id="MF_00422"/>
    </source>
</evidence>
<keyword evidence="5 8" id="KW-1133">Transmembrane helix</keyword>
<evidence type="ECO:0000256" key="7">
    <source>
        <dbReference type="ARBA" id="ARBA00023136"/>
    </source>
</evidence>
<evidence type="ECO:0000256" key="5">
    <source>
        <dbReference type="ARBA" id="ARBA00022989"/>
    </source>
</evidence>
<comment type="caution">
    <text evidence="9">The sequence shown here is derived from an EMBL/GenBank/DDBJ whole genome shotgun (WGS) entry which is preliminary data.</text>
</comment>
<dbReference type="Gene3D" id="1.20.5.1030">
    <property type="entry name" value="Preprotein translocase secy subunit"/>
    <property type="match status" value="1"/>
</dbReference>
<dbReference type="InterPro" id="IPR038379">
    <property type="entry name" value="SecE_sf"/>
</dbReference>
<dbReference type="GO" id="GO:0065002">
    <property type="term" value="P:intracellular protein transmembrane transport"/>
    <property type="evidence" value="ECO:0007669"/>
    <property type="project" value="UniProtKB-UniRule"/>
</dbReference>
<dbReference type="GO" id="GO:0006605">
    <property type="term" value="P:protein targeting"/>
    <property type="evidence" value="ECO:0007669"/>
    <property type="project" value="UniProtKB-UniRule"/>
</dbReference>
<proteinExistence type="inferred from homology"/>
<name>A0AAP2DM32_9BACT</name>
<sequence length="63" mass="7322">MEKLRTYIAESWDEIKNKVTWSKYSELQGSAVLVLVASTLFALVIGAIDWVFKTGLQWFYTEF</sequence>
<comment type="subcellular location">
    <subcellularLocation>
        <location evidence="8">Cell membrane</location>
        <topology evidence="8">Single-pass membrane protein</topology>
    </subcellularLocation>
    <subcellularLocation>
        <location evidence="1">Membrane</location>
    </subcellularLocation>
</comment>
<dbReference type="InterPro" id="IPR001901">
    <property type="entry name" value="Translocase_SecE/Sec61-g"/>
</dbReference>
<evidence type="ECO:0000256" key="3">
    <source>
        <dbReference type="ARBA" id="ARBA00022692"/>
    </source>
</evidence>
<feature type="transmembrane region" description="Helical" evidence="8">
    <location>
        <begin position="31"/>
        <end position="52"/>
    </location>
</feature>
<keyword evidence="3 8" id="KW-0812">Transmembrane</keyword>
<evidence type="ECO:0000256" key="6">
    <source>
        <dbReference type="ARBA" id="ARBA00023010"/>
    </source>
</evidence>
<dbReference type="GO" id="GO:0009306">
    <property type="term" value="P:protein secretion"/>
    <property type="evidence" value="ECO:0007669"/>
    <property type="project" value="UniProtKB-UniRule"/>
</dbReference>
<comment type="subunit">
    <text evidence="8">Component of the Sec protein translocase complex. Heterotrimer consisting of SecY, SecE and SecG subunits. The heterotrimers can form oligomers, although 1 heterotrimer is thought to be able to translocate proteins. Interacts with the ribosome. Interacts with SecDF, and other proteins may be involved. Interacts with SecA.</text>
</comment>
<evidence type="ECO:0000313" key="9">
    <source>
        <dbReference type="EMBL" id="MBT1696509.1"/>
    </source>
</evidence>
<organism evidence="9 10">
    <name type="scientific">Chryseosolibacter histidini</name>
    <dbReference type="NCBI Taxonomy" id="2782349"/>
    <lineage>
        <taxon>Bacteria</taxon>
        <taxon>Pseudomonadati</taxon>
        <taxon>Bacteroidota</taxon>
        <taxon>Cytophagia</taxon>
        <taxon>Cytophagales</taxon>
        <taxon>Chryseotaleaceae</taxon>
        <taxon>Chryseosolibacter</taxon>
    </lineage>
</organism>
<dbReference type="Proteomes" id="UP001319200">
    <property type="component" value="Unassembled WGS sequence"/>
</dbReference>
<dbReference type="EMBL" id="JAHESF010000005">
    <property type="protein sequence ID" value="MBT1696509.1"/>
    <property type="molecule type" value="Genomic_DNA"/>
</dbReference>
<keyword evidence="4 8" id="KW-0653">Protein transport</keyword>
<comment type="similarity">
    <text evidence="8">Belongs to the SecE/SEC61-gamma family.</text>
</comment>